<gene>
    <name evidence="4 5" type="primary">LOC108848898</name>
</gene>
<dbReference type="Proteomes" id="UP000504610">
    <property type="component" value="Chromosome 4"/>
</dbReference>
<dbReference type="InterPro" id="IPR045156">
    <property type="entry name" value="Vac8"/>
</dbReference>
<evidence type="ECO:0000256" key="2">
    <source>
        <dbReference type="ARBA" id="ARBA00022737"/>
    </source>
</evidence>
<comment type="similarity">
    <text evidence="1">Belongs to the beta-catenin family.</text>
</comment>
<dbReference type="PANTHER" id="PTHR47249:SF1">
    <property type="entry name" value="VACUOLAR PROTEIN 8"/>
    <property type="match status" value="1"/>
</dbReference>
<dbReference type="RefSeq" id="XP_056865103.1">
    <property type="nucleotide sequence ID" value="XM_057009123.1"/>
</dbReference>
<evidence type="ECO:0000313" key="4">
    <source>
        <dbReference type="RefSeq" id="XP_018477854.1"/>
    </source>
</evidence>
<dbReference type="AlphaFoldDB" id="A0A6J0N0C8"/>
<dbReference type="GeneID" id="108848898"/>
<dbReference type="GO" id="GO:0043495">
    <property type="term" value="F:protein-membrane adaptor activity"/>
    <property type="evidence" value="ECO:0007669"/>
    <property type="project" value="InterPro"/>
</dbReference>
<protein>
    <submittedName>
        <fullName evidence="4 5">U-box domain-containing protein 5</fullName>
    </submittedName>
</protein>
<dbReference type="GO" id="GO:0071562">
    <property type="term" value="P:nucleus-vacuole junction assembly"/>
    <property type="evidence" value="ECO:0007669"/>
    <property type="project" value="InterPro"/>
</dbReference>
<evidence type="ECO:0000256" key="1">
    <source>
        <dbReference type="ARBA" id="ARBA00005462"/>
    </source>
</evidence>
<dbReference type="InterPro" id="IPR016024">
    <property type="entry name" value="ARM-type_fold"/>
</dbReference>
<proteinExistence type="inferred from homology"/>
<dbReference type="KEGG" id="rsz:108848898"/>
<name>A0A6J0N0C8_RAPSA</name>
<dbReference type="OrthoDB" id="10064100at2759"/>
<accession>A0A6J0N0C8</accession>
<reference evidence="3" key="1">
    <citation type="journal article" date="2019" name="Database">
        <title>The radish genome database (RadishGD): an integrated information resource for radish genomics.</title>
        <authorList>
            <person name="Yu H.J."/>
            <person name="Baek S."/>
            <person name="Lee Y.J."/>
            <person name="Cho A."/>
            <person name="Mun J.H."/>
        </authorList>
    </citation>
    <scope>NUCLEOTIDE SEQUENCE [LARGE SCALE GENOMIC DNA]</scope>
    <source>
        <strain evidence="3">cv. WK10039</strain>
    </source>
</reference>
<keyword evidence="3" id="KW-1185">Reference proteome</keyword>
<organism evidence="3 4">
    <name type="scientific">Raphanus sativus</name>
    <name type="common">Radish</name>
    <name type="synonym">Raphanus raphanistrum var. sativus</name>
    <dbReference type="NCBI Taxonomy" id="3726"/>
    <lineage>
        <taxon>Eukaryota</taxon>
        <taxon>Viridiplantae</taxon>
        <taxon>Streptophyta</taxon>
        <taxon>Embryophyta</taxon>
        <taxon>Tracheophyta</taxon>
        <taxon>Spermatophyta</taxon>
        <taxon>Magnoliopsida</taxon>
        <taxon>eudicotyledons</taxon>
        <taxon>Gunneridae</taxon>
        <taxon>Pentapetalae</taxon>
        <taxon>rosids</taxon>
        <taxon>malvids</taxon>
        <taxon>Brassicales</taxon>
        <taxon>Brassicaceae</taxon>
        <taxon>Brassiceae</taxon>
        <taxon>Raphanus</taxon>
    </lineage>
</organism>
<dbReference type="InterPro" id="IPR011989">
    <property type="entry name" value="ARM-like"/>
</dbReference>
<evidence type="ECO:0000313" key="3">
    <source>
        <dbReference type="Proteomes" id="UP000504610"/>
    </source>
</evidence>
<dbReference type="SUPFAM" id="SSF48371">
    <property type="entry name" value="ARM repeat"/>
    <property type="match status" value="1"/>
</dbReference>
<dbReference type="Gene3D" id="1.25.10.10">
    <property type="entry name" value="Leucine-rich Repeat Variant"/>
    <property type="match status" value="1"/>
</dbReference>
<dbReference type="RefSeq" id="XP_018477854.1">
    <property type="nucleotide sequence ID" value="XM_018622352.2"/>
</dbReference>
<sequence length="523" mass="57338">MAIDTIPRIEKLPHSFKMHSSMCLELNNLVDRVMSIFPDIENARPGSSSGIQTLCLLNKGLVKAKLLLQYCSESSKLYMAVTGDAILSRGCRAKKLLEQSLSDIRSMVPTVLAIKITQVVQDLRSTVLSLESSEEEEAGKAVRELMKQSTSSSDEIRVFHFAALKLQLSTPEAIVIERRSLNSLFVKCEGDKRQVLKYLLCLLKKHEKIIGRDNSFTHLGSVNDPVCASASEAGCSEEHNIDFSVASFGSSLCNIPDLSCFSCTDFSSSFTTDSPSYSKMSKGGYFMPMQTIVSESGTEVTDSTHSEVDTKLPSGSLTSLLKIAESGAEHLQEQAMNTLKNLSLSNEICLEMVSLGFIQKLTSFLQQNLFSKHSIIILSNLCNEERGRGCITETPGCLASVAELLDSDVGEEKENAISILLQLCVEKIEYCKLVVREGVDIYSSLLLISNNGTDEAKVGASELLRALEEVDSNREEEESSTPEGATTSQVVVVTPVKHQEPKKSGLLGLRFPFSRRFKSLIKA</sequence>
<keyword evidence="2" id="KW-0677">Repeat</keyword>
<reference evidence="4 5" key="2">
    <citation type="submission" date="2025-04" db="UniProtKB">
        <authorList>
            <consortium name="RefSeq"/>
        </authorList>
    </citation>
    <scope>IDENTIFICATION</scope>
    <source>
        <tissue evidence="4 5">Leaf</tissue>
    </source>
</reference>
<evidence type="ECO:0000313" key="5">
    <source>
        <dbReference type="RefSeq" id="XP_056865103.1"/>
    </source>
</evidence>
<dbReference type="PANTHER" id="PTHR47249">
    <property type="entry name" value="VACUOLAR PROTEIN 8"/>
    <property type="match status" value="1"/>
</dbReference>